<dbReference type="Proteomes" id="UP000228886">
    <property type="component" value="Unassembled WGS sequence"/>
</dbReference>
<sequence>MDKFKIFETNQFLKELAQNFSGQQQRLERKLTIYVYPQLRENPYFGKNIKKLKDYKPETWRYRIGAYRFFYEIDEKKKLVSMITIDSREDAYRR</sequence>
<dbReference type="InterPro" id="IPR007712">
    <property type="entry name" value="RelE/ParE_toxin"/>
</dbReference>
<gene>
    <name evidence="2" type="ORF">COS11_06505</name>
</gene>
<evidence type="ECO:0000313" key="3">
    <source>
        <dbReference type="Proteomes" id="UP000228886"/>
    </source>
</evidence>
<dbReference type="InterPro" id="IPR035093">
    <property type="entry name" value="RelE/ParE_toxin_dom_sf"/>
</dbReference>
<name>A0A2M7E7E4_9BACT</name>
<keyword evidence="1" id="KW-1277">Toxin-antitoxin system</keyword>
<organism evidence="2 3">
    <name type="scientific">bacterium (Candidatus Ratteibacteria) CG01_land_8_20_14_3_00_40_19</name>
    <dbReference type="NCBI Taxonomy" id="2014290"/>
    <lineage>
        <taxon>Bacteria</taxon>
        <taxon>Candidatus Ratteibacteria</taxon>
    </lineage>
</organism>
<protein>
    <recommendedName>
        <fullName evidence="4">Type II toxin-antitoxin system RelE/ParE family toxin</fullName>
    </recommendedName>
</protein>
<evidence type="ECO:0000313" key="2">
    <source>
        <dbReference type="EMBL" id="PIV63615.1"/>
    </source>
</evidence>
<comment type="caution">
    <text evidence="2">The sequence shown here is derived from an EMBL/GenBank/DDBJ whole genome shotgun (WGS) entry which is preliminary data.</text>
</comment>
<dbReference type="Pfam" id="PF05016">
    <property type="entry name" value="ParE_toxin"/>
    <property type="match status" value="1"/>
</dbReference>
<accession>A0A2M7E7E4</accession>
<dbReference type="SUPFAM" id="SSF143011">
    <property type="entry name" value="RelE-like"/>
    <property type="match status" value="1"/>
</dbReference>
<evidence type="ECO:0000256" key="1">
    <source>
        <dbReference type="ARBA" id="ARBA00022649"/>
    </source>
</evidence>
<evidence type="ECO:0008006" key="4">
    <source>
        <dbReference type="Google" id="ProtNLM"/>
    </source>
</evidence>
<dbReference type="AlphaFoldDB" id="A0A2M7E7E4"/>
<proteinExistence type="predicted"/>
<dbReference type="EMBL" id="PETL01000312">
    <property type="protein sequence ID" value="PIV63615.1"/>
    <property type="molecule type" value="Genomic_DNA"/>
</dbReference>
<dbReference type="Gene3D" id="3.30.2310.20">
    <property type="entry name" value="RelE-like"/>
    <property type="match status" value="1"/>
</dbReference>
<reference evidence="3" key="1">
    <citation type="submission" date="2017-09" db="EMBL/GenBank/DDBJ databases">
        <title>Depth-based differentiation of microbial function through sediment-hosted aquifers and enrichment of novel symbionts in the deep terrestrial subsurface.</title>
        <authorList>
            <person name="Probst A.J."/>
            <person name="Ladd B."/>
            <person name="Jarett J.K."/>
            <person name="Geller-Mcgrath D.E."/>
            <person name="Sieber C.M.K."/>
            <person name="Emerson J.B."/>
            <person name="Anantharaman K."/>
            <person name="Thomas B.C."/>
            <person name="Malmstrom R."/>
            <person name="Stieglmeier M."/>
            <person name="Klingl A."/>
            <person name="Woyke T."/>
            <person name="Ryan C.M."/>
            <person name="Banfield J.F."/>
        </authorList>
    </citation>
    <scope>NUCLEOTIDE SEQUENCE [LARGE SCALE GENOMIC DNA]</scope>
</reference>